<proteinExistence type="predicted"/>
<reference evidence="3" key="1">
    <citation type="submission" date="2022-11" db="EMBL/GenBank/DDBJ databases">
        <authorList>
            <person name="Scott C."/>
            <person name="Bruce N."/>
        </authorList>
    </citation>
    <scope>NUCLEOTIDE SEQUENCE</scope>
</reference>
<feature type="chain" id="PRO_5040139646" evidence="2">
    <location>
        <begin position="24"/>
        <end position="149"/>
    </location>
</feature>
<feature type="compositionally biased region" description="Low complexity" evidence="1">
    <location>
        <begin position="79"/>
        <end position="93"/>
    </location>
</feature>
<gene>
    <name evidence="3" type="ORF">PPNO1_LOCUS5597</name>
</gene>
<name>A0A9P1MCN1_9PEZI</name>
<keyword evidence="4" id="KW-1185">Reference proteome</keyword>
<comment type="caution">
    <text evidence="3">The sequence shown here is derived from an EMBL/GenBank/DDBJ whole genome shotgun (WGS) entry which is preliminary data.</text>
</comment>
<feature type="compositionally biased region" description="Low complexity" evidence="1">
    <location>
        <begin position="101"/>
        <end position="119"/>
    </location>
</feature>
<dbReference type="Proteomes" id="UP000838763">
    <property type="component" value="Unassembled WGS sequence"/>
</dbReference>
<accession>A0A9P1MCN1</accession>
<protein>
    <submittedName>
        <fullName evidence="3">Uncharacterized protein</fullName>
    </submittedName>
</protein>
<sequence length="149" mass="15044">MLKSLKTALAYLLLSISPLSVYAALNGPCTGDEATGEYGTKGTCISTSDCTRSGGHYKSGACPFDPNDVKCCVIDSTSSESEGAETATTESPEPTTPPPEVTESSSGEPEVPETTGTTPNAPEPTFTEASAAIANPIAALLVGLAAIAI</sequence>
<feature type="signal peptide" evidence="2">
    <location>
        <begin position="1"/>
        <end position="23"/>
    </location>
</feature>
<feature type="region of interest" description="Disordered" evidence="1">
    <location>
        <begin position="79"/>
        <end position="128"/>
    </location>
</feature>
<evidence type="ECO:0000256" key="1">
    <source>
        <dbReference type="SAM" id="MobiDB-lite"/>
    </source>
</evidence>
<dbReference type="EMBL" id="CALLCH030000013">
    <property type="protein sequence ID" value="CAI4215923.1"/>
    <property type="molecule type" value="Genomic_DNA"/>
</dbReference>
<evidence type="ECO:0000313" key="4">
    <source>
        <dbReference type="Proteomes" id="UP000838763"/>
    </source>
</evidence>
<keyword evidence="2" id="KW-0732">Signal</keyword>
<dbReference type="AlphaFoldDB" id="A0A9P1MCN1"/>
<evidence type="ECO:0000313" key="3">
    <source>
        <dbReference type="EMBL" id="CAI4215923.1"/>
    </source>
</evidence>
<organism evidence="3 4">
    <name type="scientific">Parascedosporium putredinis</name>
    <dbReference type="NCBI Taxonomy" id="1442378"/>
    <lineage>
        <taxon>Eukaryota</taxon>
        <taxon>Fungi</taxon>
        <taxon>Dikarya</taxon>
        <taxon>Ascomycota</taxon>
        <taxon>Pezizomycotina</taxon>
        <taxon>Sordariomycetes</taxon>
        <taxon>Hypocreomycetidae</taxon>
        <taxon>Microascales</taxon>
        <taxon>Microascaceae</taxon>
        <taxon>Parascedosporium</taxon>
    </lineage>
</organism>
<evidence type="ECO:0000256" key="2">
    <source>
        <dbReference type="SAM" id="SignalP"/>
    </source>
</evidence>
<dbReference type="OrthoDB" id="2251794at2759"/>